<dbReference type="FunFam" id="3.40.50.300:FF:000016">
    <property type="entry name" value="Oligopeptide ABC transporter ATP-binding component"/>
    <property type="match status" value="1"/>
</dbReference>
<dbReference type="GO" id="GO:0005524">
    <property type="term" value="F:ATP binding"/>
    <property type="evidence" value="ECO:0007669"/>
    <property type="project" value="UniProtKB-KW"/>
</dbReference>
<keyword evidence="9" id="KW-0472">Membrane</keyword>
<dbReference type="PANTHER" id="PTHR43297">
    <property type="entry name" value="OLIGOPEPTIDE TRANSPORT ATP-BINDING PROTEIN APPD"/>
    <property type="match status" value="1"/>
</dbReference>
<dbReference type="PROSITE" id="PS50893">
    <property type="entry name" value="ABC_TRANSPORTER_2"/>
    <property type="match status" value="1"/>
</dbReference>
<dbReference type="PANTHER" id="PTHR43297:SF14">
    <property type="entry name" value="ATPASE AAA-TYPE CORE DOMAIN-CONTAINING PROTEIN"/>
    <property type="match status" value="1"/>
</dbReference>
<dbReference type="GO" id="GO:0015833">
    <property type="term" value="P:peptide transport"/>
    <property type="evidence" value="ECO:0007669"/>
    <property type="project" value="InterPro"/>
</dbReference>
<feature type="domain" description="ABC transporter" evidence="10">
    <location>
        <begin position="6"/>
        <end position="266"/>
    </location>
</feature>
<comment type="caution">
    <text evidence="11">The sequence shown here is derived from an EMBL/GenBank/DDBJ whole genome shotgun (WGS) entry which is preliminary data.</text>
</comment>
<dbReference type="InterPro" id="IPR027417">
    <property type="entry name" value="P-loop_NTPase"/>
</dbReference>
<dbReference type="AlphaFoldDB" id="A0A6G4U6N6"/>
<dbReference type="CDD" id="cd03257">
    <property type="entry name" value="ABC_NikE_OppD_transporters"/>
    <property type="match status" value="1"/>
</dbReference>
<evidence type="ECO:0000256" key="4">
    <source>
        <dbReference type="ARBA" id="ARBA00022475"/>
    </source>
</evidence>
<comment type="similarity">
    <text evidence="2">Belongs to the ABC transporter superfamily.</text>
</comment>
<dbReference type="InterPro" id="IPR050388">
    <property type="entry name" value="ABC_Ni/Peptide_Import"/>
</dbReference>
<reference evidence="11 12" key="1">
    <citation type="submission" date="2020-02" db="EMBL/GenBank/DDBJ databases">
        <title>Whole-genome analyses of novel actinobacteria.</title>
        <authorList>
            <person name="Sahin N."/>
        </authorList>
    </citation>
    <scope>NUCLEOTIDE SEQUENCE [LARGE SCALE GENOMIC DNA]</scope>
    <source>
        <strain evidence="11 12">A7024</strain>
    </source>
</reference>
<dbReference type="GO" id="GO:0005886">
    <property type="term" value="C:plasma membrane"/>
    <property type="evidence" value="ECO:0007669"/>
    <property type="project" value="UniProtKB-SubCell"/>
</dbReference>
<dbReference type="InterPro" id="IPR013563">
    <property type="entry name" value="Oligopep_ABC_C"/>
</dbReference>
<protein>
    <submittedName>
        <fullName evidence="11">ABC transporter ATP-binding protein</fullName>
    </submittedName>
</protein>
<evidence type="ECO:0000256" key="9">
    <source>
        <dbReference type="ARBA" id="ARBA00023136"/>
    </source>
</evidence>
<evidence type="ECO:0000256" key="2">
    <source>
        <dbReference type="ARBA" id="ARBA00005417"/>
    </source>
</evidence>
<evidence type="ECO:0000259" key="10">
    <source>
        <dbReference type="PROSITE" id="PS50893"/>
    </source>
</evidence>
<dbReference type="InterPro" id="IPR003593">
    <property type="entry name" value="AAA+_ATPase"/>
</dbReference>
<evidence type="ECO:0000256" key="7">
    <source>
        <dbReference type="ARBA" id="ARBA00022840"/>
    </source>
</evidence>
<sequence length="353" mass="38278">MPVLSVRDLRIGYRSGGRLVEAVRGVDFDLYPNEALALVGESGSGKSTLGLGLLRLLPRTGQITGGEVRYRAPGGDQVEATDYDVLSLEGTRLRRFRWSEAAMVFQGAMNAFNPVLRIGEQFADTMRAHAPEGRLGREDIRERAGDCLRSVRLEPGQVLGSYPHELSGGMRQRALIALAMVLEPRVLILDEPTTALDLLTQRAIVDMLQELRAERGFAMIFISHDLALASELADRVATMYAGRIIESGTADDLFREPRHPYTAGLIGAVPTVHGGALEPVSIPGAPPDLARLPAGCSFASRCSYAVDECRTTDPGLLMVTDRPAGETSHEAACLRWEAVRMPAMALQDEEAGK</sequence>
<evidence type="ECO:0000256" key="3">
    <source>
        <dbReference type="ARBA" id="ARBA00022448"/>
    </source>
</evidence>
<dbReference type="PROSITE" id="PS00211">
    <property type="entry name" value="ABC_TRANSPORTER_1"/>
    <property type="match status" value="1"/>
</dbReference>
<name>A0A6G4U6N6_9ACTN</name>
<accession>A0A6G4U6N6</accession>
<evidence type="ECO:0000256" key="1">
    <source>
        <dbReference type="ARBA" id="ARBA00004202"/>
    </source>
</evidence>
<dbReference type="SMART" id="SM00382">
    <property type="entry name" value="AAA"/>
    <property type="match status" value="1"/>
</dbReference>
<keyword evidence="6" id="KW-0547">Nucleotide-binding</keyword>
<proteinExistence type="inferred from homology"/>
<keyword evidence="8" id="KW-1278">Translocase</keyword>
<dbReference type="GO" id="GO:0016887">
    <property type="term" value="F:ATP hydrolysis activity"/>
    <property type="evidence" value="ECO:0007669"/>
    <property type="project" value="InterPro"/>
</dbReference>
<keyword evidence="5" id="KW-0997">Cell inner membrane</keyword>
<evidence type="ECO:0000256" key="5">
    <source>
        <dbReference type="ARBA" id="ARBA00022519"/>
    </source>
</evidence>
<dbReference type="Gene3D" id="3.40.50.300">
    <property type="entry name" value="P-loop containing nucleotide triphosphate hydrolases"/>
    <property type="match status" value="1"/>
</dbReference>
<dbReference type="SUPFAM" id="SSF52540">
    <property type="entry name" value="P-loop containing nucleoside triphosphate hydrolases"/>
    <property type="match status" value="1"/>
</dbReference>
<dbReference type="EMBL" id="JAAKZV010000170">
    <property type="protein sequence ID" value="NGN67905.1"/>
    <property type="molecule type" value="Genomic_DNA"/>
</dbReference>
<comment type="subcellular location">
    <subcellularLocation>
        <location evidence="1">Cell membrane</location>
        <topology evidence="1">Peripheral membrane protein</topology>
    </subcellularLocation>
</comment>
<evidence type="ECO:0000256" key="6">
    <source>
        <dbReference type="ARBA" id="ARBA00022741"/>
    </source>
</evidence>
<keyword evidence="7 11" id="KW-0067">ATP-binding</keyword>
<organism evidence="11 12">
    <name type="scientific">Streptomyces coryli</name>
    <dbReference type="NCBI Taxonomy" id="1128680"/>
    <lineage>
        <taxon>Bacteria</taxon>
        <taxon>Bacillati</taxon>
        <taxon>Actinomycetota</taxon>
        <taxon>Actinomycetes</taxon>
        <taxon>Kitasatosporales</taxon>
        <taxon>Streptomycetaceae</taxon>
        <taxon>Streptomyces</taxon>
    </lineage>
</organism>
<evidence type="ECO:0000256" key="8">
    <source>
        <dbReference type="ARBA" id="ARBA00022967"/>
    </source>
</evidence>
<dbReference type="NCBIfam" id="TIGR01727">
    <property type="entry name" value="oligo_HPY"/>
    <property type="match status" value="1"/>
</dbReference>
<gene>
    <name evidence="11" type="ORF">G5C51_28905</name>
</gene>
<evidence type="ECO:0000313" key="12">
    <source>
        <dbReference type="Proteomes" id="UP000481583"/>
    </source>
</evidence>
<dbReference type="Pfam" id="PF08352">
    <property type="entry name" value="oligo_HPY"/>
    <property type="match status" value="1"/>
</dbReference>
<dbReference type="Proteomes" id="UP000481583">
    <property type="component" value="Unassembled WGS sequence"/>
</dbReference>
<keyword evidence="4" id="KW-1003">Cell membrane</keyword>
<dbReference type="InterPro" id="IPR017871">
    <property type="entry name" value="ABC_transporter-like_CS"/>
</dbReference>
<evidence type="ECO:0000313" key="11">
    <source>
        <dbReference type="EMBL" id="NGN67905.1"/>
    </source>
</evidence>
<dbReference type="Pfam" id="PF00005">
    <property type="entry name" value="ABC_tran"/>
    <property type="match status" value="1"/>
</dbReference>
<keyword evidence="3" id="KW-0813">Transport</keyword>
<dbReference type="InterPro" id="IPR003439">
    <property type="entry name" value="ABC_transporter-like_ATP-bd"/>
</dbReference>
<dbReference type="RefSeq" id="WP_165241355.1">
    <property type="nucleotide sequence ID" value="NZ_JAAKZV010000170.1"/>
</dbReference>
<keyword evidence="12" id="KW-1185">Reference proteome</keyword>